<protein>
    <submittedName>
        <fullName evidence="1">Site-specific integrase</fullName>
    </submittedName>
</protein>
<organism evidence="1 2">
    <name type="scientific">Muribaculum caecicola</name>
    <dbReference type="NCBI Taxonomy" id="3038144"/>
    <lineage>
        <taxon>Bacteria</taxon>
        <taxon>Pseudomonadati</taxon>
        <taxon>Bacteroidota</taxon>
        <taxon>Bacteroidia</taxon>
        <taxon>Bacteroidales</taxon>
        <taxon>Muribaculaceae</taxon>
        <taxon>Muribaculum</taxon>
    </lineage>
</organism>
<proteinExistence type="predicted"/>
<comment type="caution">
    <text evidence="1">The sequence shown here is derived from an EMBL/GenBank/DDBJ whole genome shotgun (WGS) entry which is preliminary data.</text>
</comment>
<dbReference type="Proteomes" id="UP000305401">
    <property type="component" value="Unassembled WGS sequence"/>
</dbReference>
<sequence length="372" mass="43345">MRMDICTKVALRQRLLESGKITLYFDYYPPIRNPKTNKMQRHEYLGIYLYGNPTNKVQRDFNQTMLEKGELLRCRRQEQVINRQFGFIDHSQQKEDFLAYYEEYAKRQSNTKWLISYKHFQIFTGGKCTFGEITLDLCNKFRDYLLNAKQLKHTKKKLSKNAASGYFSTFRALLKKAYKEKLLTENVNDFLEYIEWDDVVKEFLNQDELIRLAQTPCDSDVLRRASLFSCLTGLRFSDILNLDWKNIQEIAGIGLCVVIKTQKTKTAATLPLCEDAIELIGERKTGKVFPGFKKTLTAKPLADWIKAANIDKHITFHCFRHTYATLQMAMSSNPYVVSQALTHKNLETTLRYTHEVPTALLETLGKIKIKPK</sequence>
<accession>A0AC61S8M7</accession>
<keyword evidence="2" id="KW-1185">Reference proteome</keyword>
<reference evidence="1" key="1">
    <citation type="submission" date="2019-04" db="EMBL/GenBank/DDBJ databases">
        <title>Microbes associate with the intestines of laboratory mice.</title>
        <authorList>
            <person name="Navarre W."/>
            <person name="Wong E."/>
            <person name="Huang K.C."/>
            <person name="Tropini C."/>
            <person name="Ng K."/>
            <person name="Yu B."/>
        </authorList>
    </citation>
    <scope>NUCLEOTIDE SEQUENCE</scope>
    <source>
        <strain evidence="1">NM86_A22</strain>
    </source>
</reference>
<dbReference type="EMBL" id="SSTG01000008">
    <property type="protein sequence ID" value="THG54891.1"/>
    <property type="molecule type" value="Genomic_DNA"/>
</dbReference>
<evidence type="ECO:0000313" key="1">
    <source>
        <dbReference type="EMBL" id="THG54891.1"/>
    </source>
</evidence>
<evidence type="ECO:0000313" key="2">
    <source>
        <dbReference type="Proteomes" id="UP000305401"/>
    </source>
</evidence>
<gene>
    <name evidence="1" type="ORF">E5990_01520</name>
</gene>
<name>A0AC61S8M7_9BACT</name>